<dbReference type="VEuPathDB" id="FungiDB:MELLADRAFT_70967"/>
<dbReference type="KEGG" id="mlr:MELLADRAFT_70967"/>
<dbReference type="InParanoid" id="F4RAE1"/>
<dbReference type="GeneID" id="18931690"/>
<accession>F4RAE1</accession>
<gene>
    <name evidence="1" type="ORF">MELLADRAFT_70967</name>
</gene>
<name>F4RAE1_MELLP</name>
<dbReference type="RefSeq" id="XP_007406267.1">
    <property type="nucleotide sequence ID" value="XM_007406205.1"/>
</dbReference>
<dbReference type="EMBL" id="GL883094">
    <property type="protein sequence ID" value="EGG10798.1"/>
    <property type="molecule type" value="Genomic_DNA"/>
</dbReference>
<evidence type="ECO:0000313" key="2">
    <source>
        <dbReference type="Proteomes" id="UP000001072"/>
    </source>
</evidence>
<reference evidence="2" key="1">
    <citation type="journal article" date="2011" name="Proc. Natl. Acad. Sci. U.S.A.">
        <title>Obligate biotrophy features unraveled by the genomic analysis of rust fungi.</title>
        <authorList>
            <person name="Duplessis S."/>
            <person name="Cuomo C.A."/>
            <person name="Lin Y.-C."/>
            <person name="Aerts A."/>
            <person name="Tisserant E."/>
            <person name="Veneault-Fourrey C."/>
            <person name="Joly D.L."/>
            <person name="Hacquard S."/>
            <person name="Amselem J."/>
            <person name="Cantarel B.L."/>
            <person name="Chiu R."/>
            <person name="Coutinho P.M."/>
            <person name="Feau N."/>
            <person name="Field M."/>
            <person name="Frey P."/>
            <person name="Gelhaye E."/>
            <person name="Goldberg J."/>
            <person name="Grabherr M.G."/>
            <person name="Kodira C.D."/>
            <person name="Kohler A."/>
            <person name="Kuees U."/>
            <person name="Lindquist E.A."/>
            <person name="Lucas S.M."/>
            <person name="Mago R."/>
            <person name="Mauceli E."/>
            <person name="Morin E."/>
            <person name="Murat C."/>
            <person name="Pangilinan J.L."/>
            <person name="Park R."/>
            <person name="Pearson M."/>
            <person name="Quesneville H."/>
            <person name="Rouhier N."/>
            <person name="Sakthikumar S."/>
            <person name="Salamov A.A."/>
            <person name="Schmutz J."/>
            <person name="Selles B."/>
            <person name="Shapiro H."/>
            <person name="Tanguay P."/>
            <person name="Tuskan G.A."/>
            <person name="Henrissat B."/>
            <person name="Van de Peer Y."/>
            <person name="Rouze P."/>
            <person name="Ellis J.G."/>
            <person name="Dodds P.N."/>
            <person name="Schein J.E."/>
            <person name="Zhong S."/>
            <person name="Hamelin R.C."/>
            <person name="Grigoriev I.V."/>
            <person name="Szabo L.J."/>
            <person name="Martin F."/>
        </authorList>
    </citation>
    <scope>NUCLEOTIDE SEQUENCE [LARGE SCALE GENOMIC DNA]</scope>
    <source>
        <strain evidence="2">98AG31 / pathotype 3-4-7</strain>
    </source>
</reference>
<dbReference type="AlphaFoldDB" id="F4RAE1"/>
<dbReference type="HOGENOM" id="CLU_2146404_0_0_1"/>
<evidence type="ECO:0000313" key="1">
    <source>
        <dbReference type="EMBL" id="EGG10798.1"/>
    </source>
</evidence>
<protein>
    <submittedName>
        <fullName evidence="1">Uncharacterized protein</fullName>
    </submittedName>
</protein>
<sequence>MVPSINGPFKAWPRDKSQLIRTPMHILKFRSRCLLGKIYNLNITKVSSTCCVSTLQNFHDSLHNSMDSALSVFLLLLCFVFRIHDDRMFFILLRYDNHAFLTSTHTVFHRHH</sequence>
<dbReference type="Proteomes" id="UP000001072">
    <property type="component" value="Unassembled WGS sequence"/>
</dbReference>
<organism evidence="2">
    <name type="scientific">Melampsora larici-populina (strain 98AG31 / pathotype 3-4-7)</name>
    <name type="common">Poplar leaf rust fungus</name>
    <dbReference type="NCBI Taxonomy" id="747676"/>
    <lineage>
        <taxon>Eukaryota</taxon>
        <taxon>Fungi</taxon>
        <taxon>Dikarya</taxon>
        <taxon>Basidiomycota</taxon>
        <taxon>Pucciniomycotina</taxon>
        <taxon>Pucciniomycetes</taxon>
        <taxon>Pucciniales</taxon>
        <taxon>Melampsoraceae</taxon>
        <taxon>Melampsora</taxon>
    </lineage>
</organism>
<proteinExistence type="predicted"/>
<keyword evidence="2" id="KW-1185">Reference proteome</keyword>